<dbReference type="Proteomes" id="UP000184420">
    <property type="component" value="Unassembled WGS sequence"/>
</dbReference>
<gene>
    <name evidence="5" type="ORF">SAMN05444266_102268</name>
</gene>
<evidence type="ECO:0000256" key="2">
    <source>
        <dbReference type="ARBA" id="ARBA00023125"/>
    </source>
</evidence>
<keyword evidence="6" id="KW-1185">Reference proteome</keyword>
<dbReference type="Gene3D" id="1.10.10.60">
    <property type="entry name" value="Homeodomain-like"/>
    <property type="match status" value="2"/>
</dbReference>
<evidence type="ECO:0000313" key="5">
    <source>
        <dbReference type="EMBL" id="SHL16357.1"/>
    </source>
</evidence>
<dbReference type="SMART" id="SM00342">
    <property type="entry name" value="HTH_ARAC"/>
    <property type="match status" value="1"/>
</dbReference>
<dbReference type="GO" id="GO:0003700">
    <property type="term" value="F:DNA-binding transcription factor activity"/>
    <property type="evidence" value="ECO:0007669"/>
    <property type="project" value="InterPro"/>
</dbReference>
<keyword evidence="2 5" id="KW-0238">DNA-binding</keyword>
<proteinExistence type="predicted"/>
<keyword evidence="1" id="KW-0805">Transcription regulation</keyword>
<dbReference type="SUPFAM" id="SSF46689">
    <property type="entry name" value="Homeodomain-like"/>
    <property type="match status" value="2"/>
</dbReference>
<keyword evidence="3" id="KW-0804">Transcription</keyword>
<dbReference type="InterPro" id="IPR011051">
    <property type="entry name" value="RmlC_Cupin_sf"/>
</dbReference>
<dbReference type="PROSITE" id="PS01124">
    <property type="entry name" value="HTH_ARAC_FAMILY_2"/>
    <property type="match status" value="1"/>
</dbReference>
<dbReference type="InterPro" id="IPR009057">
    <property type="entry name" value="Homeodomain-like_sf"/>
</dbReference>
<organism evidence="5 6">
    <name type="scientific">Chitinophaga jiangningensis</name>
    <dbReference type="NCBI Taxonomy" id="1419482"/>
    <lineage>
        <taxon>Bacteria</taxon>
        <taxon>Pseudomonadati</taxon>
        <taxon>Bacteroidota</taxon>
        <taxon>Chitinophagia</taxon>
        <taxon>Chitinophagales</taxon>
        <taxon>Chitinophagaceae</taxon>
        <taxon>Chitinophaga</taxon>
    </lineage>
</organism>
<dbReference type="Pfam" id="PF12833">
    <property type="entry name" value="HTH_18"/>
    <property type="match status" value="1"/>
</dbReference>
<dbReference type="InterPro" id="IPR050204">
    <property type="entry name" value="AraC_XylS_family_regulators"/>
</dbReference>
<dbReference type="STRING" id="1419482.SAMN05444266_102268"/>
<dbReference type="InterPro" id="IPR032783">
    <property type="entry name" value="AraC_lig"/>
</dbReference>
<evidence type="ECO:0000313" key="6">
    <source>
        <dbReference type="Proteomes" id="UP000184420"/>
    </source>
</evidence>
<feature type="domain" description="HTH araC/xylS-type" evidence="4">
    <location>
        <begin position="202"/>
        <end position="300"/>
    </location>
</feature>
<dbReference type="OrthoDB" id="2666928at2"/>
<dbReference type="SUPFAM" id="SSF51182">
    <property type="entry name" value="RmlC-like cupins"/>
    <property type="match status" value="1"/>
</dbReference>
<dbReference type="PRINTS" id="PR00032">
    <property type="entry name" value="HTHARAC"/>
</dbReference>
<dbReference type="InterPro" id="IPR018062">
    <property type="entry name" value="HTH_AraC-typ_CS"/>
</dbReference>
<dbReference type="AlphaFoldDB" id="A0A1M6YDJ1"/>
<dbReference type="InterPro" id="IPR018060">
    <property type="entry name" value="HTH_AraC"/>
</dbReference>
<name>A0A1M6YDJ1_9BACT</name>
<sequence length="302" mass="33736">MDTLSSILSFIKPQTFVSAGLDAGGKWAIQFPAHDGIKFNAVVKGSCLLEVEGCPDTFTLQTGDCFLLTSGRRFILSNDNSLDKIPAEKIYSNAVNNTAVCNGGGDFFLIGARFHFEAEHTRFLFGQLPPVIHVPEQKDQAAVLRWELDRFTKEFFSNMPGRKIMMEHIAPIMFMQTLRVFLSSADSRQLGWMAALSIPGLRLALDAMHSTPGRKWTVAELGAIAGMSRSGFALKFKEIMELSPLEYLTHWRIMIAREQLRAGNQDLYQIASSLGYESESSFTNVFKRFVGCTPKVYARQSK</sequence>
<dbReference type="PANTHER" id="PTHR46796:SF7">
    <property type="entry name" value="ARAC FAMILY TRANSCRIPTIONAL REGULATOR"/>
    <property type="match status" value="1"/>
</dbReference>
<evidence type="ECO:0000256" key="1">
    <source>
        <dbReference type="ARBA" id="ARBA00023015"/>
    </source>
</evidence>
<protein>
    <submittedName>
        <fullName evidence="5">AraC-type DNA-binding protein</fullName>
    </submittedName>
</protein>
<dbReference type="RefSeq" id="WP_073078966.1">
    <property type="nucleotide sequence ID" value="NZ_FRBL01000002.1"/>
</dbReference>
<dbReference type="EMBL" id="FRBL01000002">
    <property type="protein sequence ID" value="SHL16357.1"/>
    <property type="molecule type" value="Genomic_DNA"/>
</dbReference>
<dbReference type="Pfam" id="PF12852">
    <property type="entry name" value="Cupin_6"/>
    <property type="match status" value="1"/>
</dbReference>
<evidence type="ECO:0000259" key="4">
    <source>
        <dbReference type="PROSITE" id="PS01124"/>
    </source>
</evidence>
<dbReference type="InterPro" id="IPR020449">
    <property type="entry name" value="Tscrpt_reg_AraC-type_HTH"/>
</dbReference>
<dbReference type="PANTHER" id="PTHR46796">
    <property type="entry name" value="HTH-TYPE TRANSCRIPTIONAL ACTIVATOR RHAS-RELATED"/>
    <property type="match status" value="1"/>
</dbReference>
<dbReference type="GO" id="GO:0043565">
    <property type="term" value="F:sequence-specific DNA binding"/>
    <property type="evidence" value="ECO:0007669"/>
    <property type="project" value="InterPro"/>
</dbReference>
<dbReference type="PROSITE" id="PS00041">
    <property type="entry name" value="HTH_ARAC_FAMILY_1"/>
    <property type="match status" value="1"/>
</dbReference>
<accession>A0A1M6YDJ1</accession>
<evidence type="ECO:0000256" key="3">
    <source>
        <dbReference type="ARBA" id="ARBA00023163"/>
    </source>
</evidence>
<reference evidence="5 6" key="1">
    <citation type="submission" date="2016-11" db="EMBL/GenBank/DDBJ databases">
        <authorList>
            <person name="Jaros S."/>
            <person name="Januszkiewicz K."/>
            <person name="Wedrychowicz H."/>
        </authorList>
    </citation>
    <scope>NUCLEOTIDE SEQUENCE [LARGE SCALE GENOMIC DNA]</scope>
    <source>
        <strain evidence="5 6">DSM 27406</strain>
    </source>
</reference>